<evidence type="ECO:0000313" key="1">
    <source>
        <dbReference type="EMBL" id="SDA89802.1"/>
    </source>
</evidence>
<dbReference type="EMBL" id="FMXE01000026">
    <property type="protein sequence ID" value="SDA89802.1"/>
    <property type="molecule type" value="Genomic_DNA"/>
</dbReference>
<reference evidence="2" key="1">
    <citation type="submission" date="2016-10" db="EMBL/GenBank/DDBJ databases">
        <authorList>
            <person name="Varghese N."/>
            <person name="Submissions S."/>
        </authorList>
    </citation>
    <scope>NUCLEOTIDE SEQUENCE [LARGE SCALE GENOMIC DNA]</scope>
    <source>
        <strain evidence="2">DSM 22703</strain>
    </source>
</reference>
<name>A0A1G5Z5G4_9BACT</name>
<protein>
    <submittedName>
        <fullName evidence="1">Uncharacterized protein</fullName>
    </submittedName>
</protein>
<organism evidence="1 2">
    <name type="scientific">Algoriphagus alkaliphilus</name>
    <dbReference type="NCBI Taxonomy" id="279824"/>
    <lineage>
        <taxon>Bacteria</taxon>
        <taxon>Pseudomonadati</taxon>
        <taxon>Bacteroidota</taxon>
        <taxon>Cytophagia</taxon>
        <taxon>Cytophagales</taxon>
        <taxon>Cyclobacteriaceae</taxon>
        <taxon>Algoriphagus</taxon>
    </lineage>
</organism>
<dbReference type="STRING" id="279824.SAMN03080617_03220"/>
<proteinExistence type="predicted"/>
<accession>A0A1G5Z5G4</accession>
<sequence length="157" mass="18649">MEIPSLANLKKDLSYLPEKELITLITDLAKFSRENKAFIYFKLNERDQPNLFVDSVKEELDEAFLMANTRHYHVAKKAAQTIRRKLNKSLKLSKNKADQAELILYFCEQMKKYDYQKHHHPVIDNLYKVQIGKAKKLISTLHEDLQSDYEYRIEELE</sequence>
<dbReference type="AlphaFoldDB" id="A0A1G5Z5G4"/>
<dbReference type="OrthoDB" id="978748at2"/>
<dbReference type="Proteomes" id="UP000198756">
    <property type="component" value="Unassembled WGS sequence"/>
</dbReference>
<gene>
    <name evidence="1" type="ORF">SAMN03080617_03220</name>
</gene>
<dbReference type="RefSeq" id="WP_092731980.1">
    <property type="nucleotide sequence ID" value="NZ_FMXE01000026.1"/>
</dbReference>
<keyword evidence="2" id="KW-1185">Reference proteome</keyword>
<evidence type="ECO:0000313" key="2">
    <source>
        <dbReference type="Proteomes" id="UP000198756"/>
    </source>
</evidence>